<reference evidence="6 7" key="1">
    <citation type="submission" date="2017-04" db="EMBL/GenBank/DDBJ databases">
        <authorList>
            <person name="Varghese N."/>
            <person name="Submissions S."/>
        </authorList>
    </citation>
    <scope>NUCLEOTIDE SEQUENCE [LARGE SCALE GENOMIC DNA]</scope>
    <source>
        <strain evidence="6 7">J3</strain>
    </source>
</reference>
<dbReference type="SUPFAM" id="SSF51445">
    <property type="entry name" value="(Trans)glycosidases"/>
    <property type="match status" value="1"/>
</dbReference>
<protein>
    <submittedName>
        <fullName evidence="6">Beta-glucosidase</fullName>
    </submittedName>
</protein>
<dbReference type="Gene3D" id="3.20.20.300">
    <property type="entry name" value="Glycoside hydrolase, family 3, N-terminal domain"/>
    <property type="match status" value="1"/>
</dbReference>
<evidence type="ECO:0000259" key="5">
    <source>
        <dbReference type="SMART" id="SM01217"/>
    </source>
</evidence>
<dbReference type="SMART" id="SM01217">
    <property type="entry name" value="Fn3_like"/>
    <property type="match status" value="1"/>
</dbReference>
<dbReference type="InterPro" id="IPR036881">
    <property type="entry name" value="Glyco_hydro_3_C_sf"/>
</dbReference>
<gene>
    <name evidence="6" type="ORF">SAMN02745947_04709</name>
</gene>
<comment type="caution">
    <text evidence="6">The sequence shown here is derived from an EMBL/GenBank/DDBJ whole genome shotgun (WGS) entry which is preliminary data.</text>
</comment>
<dbReference type="PROSITE" id="PS00775">
    <property type="entry name" value="GLYCOSYL_HYDROL_F3"/>
    <property type="match status" value="1"/>
</dbReference>
<dbReference type="PANTHER" id="PTHR42715">
    <property type="entry name" value="BETA-GLUCOSIDASE"/>
    <property type="match status" value="1"/>
</dbReference>
<dbReference type="InterPro" id="IPR001764">
    <property type="entry name" value="Glyco_hydro_3_N"/>
</dbReference>
<dbReference type="Proteomes" id="UP000193566">
    <property type="component" value="Unassembled WGS sequence"/>
</dbReference>
<keyword evidence="7" id="KW-1185">Reference proteome</keyword>
<dbReference type="InterPro" id="IPR019800">
    <property type="entry name" value="Glyco_hydro_3_AS"/>
</dbReference>
<evidence type="ECO:0000256" key="3">
    <source>
        <dbReference type="ARBA" id="ARBA00023277"/>
    </source>
</evidence>
<dbReference type="PRINTS" id="PR00133">
    <property type="entry name" value="GLHYDRLASE3"/>
</dbReference>
<comment type="similarity">
    <text evidence="1 4">Belongs to the glycosyl hydrolase 3 family.</text>
</comment>
<dbReference type="RefSeq" id="WP_085470361.1">
    <property type="nucleotide sequence ID" value="NZ_FXAV01000018.1"/>
</dbReference>
<dbReference type="SUPFAM" id="SSF52279">
    <property type="entry name" value="Beta-D-glucan exohydrolase, C-terminal domain"/>
    <property type="match status" value="1"/>
</dbReference>
<dbReference type="Gene3D" id="2.60.40.10">
    <property type="entry name" value="Immunoglobulins"/>
    <property type="match status" value="1"/>
</dbReference>
<dbReference type="InterPro" id="IPR013783">
    <property type="entry name" value="Ig-like_fold"/>
</dbReference>
<sequence length="745" mass="79375">MTEPALRSAVEIVAQLTVEEKASLMSGLDFWHTEPLPRADIPSIMLTDGPHGVRKQTAAGDHLGLNSSVPATCFPPAVALGCSFDPELVERVGAALGAEATALQVAVLLGPGINIKRSPLCGRNFEYLSEDPLISGVLGAALVRGLQSQGVGASLKHFAANNQETDRMRVSADIDPRPLREIYLRAFERVVRDAQPWTVMCSYNRINGVFSSRNPWLLTDVLRDEWGFEGLVVSDWGAVDDRVASLAAGLDLEMPSTGGRTDAEIVAAVRAGTVDESVLDQAASRVIELVQKAVSAADPEATFDADAHHALAREVAGQSIVLLRSENDLLPLATDANVAVIGELARTQRYQGAGSSRIEPTRLDNALDEMRSLSGRDVPFAAGYALDGSDSAELVEEAVALAGKADIAVVFLGVPAELESEGFDRDDLELPHSQIALLDAVLLANPNVVVVLSNGGVVRLSGFAHRVPAIVEGWLLGQAGGGAIADVLYGQVNPSGRLAETVPVRLEDTPAHTNFPGEHGHVRYGEGLFVGYRSYDARRLEVSFPFGHGLSYTTFEYADAAVESDGDLTVHVTVTNTGERAGAEVVQVYVGVPDSSVARAPRELKGFTKVRLDPGESQRVAVQVRRDDLAYWDTRVDSWVVEGGTYTIEIGASSRDIRQTLTVDVKGDSVRVPLTMESSLGELFQNPAAAEIVLQAFGSMGGDVGIDESVLKMAASMPLGRLAGFAPGVEPEQIQQLLDVANQQE</sequence>
<keyword evidence="3" id="KW-0119">Carbohydrate metabolism</keyword>
<evidence type="ECO:0000256" key="4">
    <source>
        <dbReference type="RuleBase" id="RU361161"/>
    </source>
</evidence>
<dbReference type="EMBL" id="FXAV01000018">
    <property type="protein sequence ID" value="SMG55863.1"/>
    <property type="molecule type" value="Genomic_DNA"/>
</dbReference>
<dbReference type="Pfam" id="PF14310">
    <property type="entry name" value="Fn3-like"/>
    <property type="match status" value="1"/>
</dbReference>
<dbReference type="InterPro" id="IPR026891">
    <property type="entry name" value="Fn3-like"/>
</dbReference>
<dbReference type="InterPro" id="IPR036962">
    <property type="entry name" value="Glyco_hydro_3_N_sf"/>
</dbReference>
<keyword evidence="2 4" id="KW-0378">Hydrolase</keyword>
<keyword evidence="4" id="KW-0326">Glycosidase</keyword>
<evidence type="ECO:0000256" key="2">
    <source>
        <dbReference type="ARBA" id="ARBA00022801"/>
    </source>
</evidence>
<dbReference type="InterPro" id="IPR017853">
    <property type="entry name" value="GH"/>
</dbReference>
<dbReference type="PANTHER" id="PTHR42715:SF10">
    <property type="entry name" value="BETA-GLUCOSIDASE"/>
    <property type="match status" value="1"/>
</dbReference>
<dbReference type="Gene3D" id="3.40.50.1700">
    <property type="entry name" value="Glycoside hydrolase family 3 C-terminal domain"/>
    <property type="match status" value="1"/>
</dbReference>
<dbReference type="InterPro" id="IPR002772">
    <property type="entry name" value="Glyco_hydro_3_C"/>
</dbReference>
<evidence type="ECO:0000313" key="7">
    <source>
        <dbReference type="Proteomes" id="UP000193566"/>
    </source>
</evidence>
<dbReference type="InterPro" id="IPR050288">
    <property type="entry name" value="Cellulose_deg_GH3"/>
</dbReference>
<name>A0ABY1MGY8_RHORH</name>
<feature type="domain" description="Fibronectin type III-like" evidence="5">
    <location>
        <begin position="584"/>
        <end position="654"/>
    </location>
</feature>
<dbReference type="Pfam" id="PF01915">
    <property type="entry name" value="Glyco_hydro_3_C"/>
    <property type="match status" value="1"/>
</dbReference>
<dbReference type="Pfam" id="PF00933">
    <property type="entry name" value="Glyco_hydro_3"/>
    <property type="match status" value="1"/>
</dbReference>
<organism evidence="6 7">
    <name type="scientific">Rhodococcus rhodochrous J3</name>
    <dbReference type="NCBI Taxonomy" id="903528"/>
    <lineage>
        <taxon>Bacteria</taxon>
        <taxon>Bacillati</taxon>
        <taxon>Actinomycetota</taxon>
        <taxon>Actinomycetes</taxon>
        <taxon>Mycobacteriales</taxon>
        <taxon>Nocardiaceae</taxon>
        <taxon>Rhodococcus</taxon>
    </lineage>
</organism>
<evidence type="ECO:0000313" key="6">
    <source>
        <dbReference type="EMBL" id="SMG55863.1"/>
    </source>
</evidence>
<accession>A0ABY1MGY8</accession>
<proteinExistence type="inferred from homology"/>
<evidence type="ECO:0000256" key="1">
    <source>
        <dbReference type="ARBA" id="ARBA00005336"/>
    </source>
</evidence>